<accession>A0AAW8EYZ4</accession>
<dbReference type="Gene3D" id="1.10.1040.10">
    <property type="entry name" value="N-(1-d-carboxylethyl)-l-norvaline Dehydrogenase, domain 2"/>
    <property type="match status" value="1"/>
</dbReference>
<feature type="domain" description="3-hydroxyisobutyrate dehydrogenase-like NAD-binding" evidence="1">
    <location>
        <begin position="33"/>
        <end position="152"/>
    </location>
</feature>
<gene>
    <name evidence="2" type="ORF">QFZ53_002727</name>
</gene>
<comment type="caution">
    <text evidence="2">The sequence shown here is derived from an EMBL/GenBank/DDBJ whole genome shotgun (WGS) entry which is preliminary data.</text>
</comment>
<sequence>MTAYVGADAHDPILAQIRALDLFRTIIACGPVGQGMALKLVNQAVHMVNLCALVDGAALAGALGLDPVLTMRGLAAGSAASTMLERFGDAIFLGADKAQFSAALARKDLDNVLESWALVPGTDGSLTMVAEAQAVVAGAIQRLGTDIDVSAIGRRGCE</sequence>
<organism evidence="2 3">
    <name type="scientific">Microbacterium natoriense</name>
    <dbReference type="NCBI Taxonomy" id="284570"/>
    <lineage>
        <taxon>Bacteria</taxon>
        <taxon>Bacillati</taxon>
        <taxon>Actinomycetota</taxon>
        <taxon>Actinomycetes</taxon>
        <taxon>Micrococcales</taxon>
        <taxon>Microbacteriaceae</taxon>
        <taxon>Microbacterium</taxon>
    </lineage>
</organism>
<dbReference type="AlphaFoldDB" id="A0AAW8EYZ4"/>
<dbReference type="InterPro" id="IPR008927">
    <property type="entry name" value="6-PGluconate_DH-like_C_sf"/>
</dbReference>
<dbReference type="PANTHER" id="PTHR43060:SF15">
    <property type="entry name" value="3-HYDROXYISOBUTYRATE DEHYDROGENASE-LIKE 1, MITOCHONDRIAL-RELATED"/>
    <property type="match status" value="1"/>
</dbReference>
<dbReference type="InterPro" id="IPR029154">
    <property type="entry name" value="HIBADH-like_NADP-bd"/>
</dbReference>
<keyword evidence="3" id="KW-1185">Reference proteome</keyword>
<dbReference type="PANTHER" id="PTHR43060">
    <property type="entry name" value="3-HYDROXYISOBUTYRATE DEHYDROGENASE-LIKE 1, MITOCHONDRIAL-RELATED"/>
    <property type="match status" value="1"/>
</dbReference>
<protein>
    <submittedName>
        <fullName evidence="2">3-hydroxyisobutyrate dehydrogenase-like beta-hydroxyacid dehydrogenase</fullName>
    </submittedName>
</protein>
<dbReference type="InterPro" id="IPR013328">
    <property type="entry name" value="6PGD_dom2"/>
</dbReference>
<proteinExistence type="predicted"/>
<dbReference type="Proteomes" id="UP001244427">
    <property type="component" value="Unassembled WGS sequence"/>
</dbReference>
<evidence type="ECO:0000313" key="3">
    <source>
        <dbReference type="Proteomes" id="UP001244427"/>
    </source>
</evidence>
<name>A0AAW8EYZ4_9MICO</name>
<dbReference type="SUPFAM" id="SSF48179">
    <property type="entry name" value="6-phosphogluconate dehydrogenase C-terminal domain-like"/>
    <property type="match status" value="1"/>
</dbReference>
<evidence type="ECO:0000313" key="2">
    <source>
        <dbReference type="EMBL" id="MDQ0648531.1"/>
    </source>
</evidence>
<dbReference type="GO" id="GO:0051287">
    <property type="term" value="F:NAD binding"/>
    <property type="evidence" value="ECO:0007669"/>
    <property type="project" value="InterPro"/>
</dbReference>
<evidence type="ECO:0000259" key="1">
    <source>
        <dbReference type="Pfam" id="PF14833"/>
    </source>
</evidence>
<dbReference type="EMBL" id="JAUSXV010000001">
    <property type="protein sequence ID" value="MDQ0648531.1"/>
    <property type="molecule type" value="Genomic_DNA"/>
</dbReference>
<reference evidence="2 3" key="1">
    <citation type="submission" date="2023-07" db="EMBL/GenBank/DDBJ databases">
        <title>Comparative genomics of wheat-associated soil bacteria to identify genetic determinants of phenazine resistance.</title>
        <authorList>
            <person name="Mouncey N."/>
        </authorList>
    </citation>
    <scope>NUCLEOTIDE SEQUENCE [LARGE SCALE GENOMIC DNA]</scope>
    <source>
        <strain evidence="2 3">W4I9-1</strain>
    </source>
</reference>
<dbReference type="Pfam" id="PF14833">
    <property type="entry name" value="NAD_binding_11"/>
    <property type="match status" value="1"/>
</dbReference>